<dbReference type="PROSITE" id="PS51471">
    <property type="entry name" value="FE2OG_OXY"/>
    <property type="match status" value="1"/>
</dbReference>
<comment type="similarity">
    <text evidence="1 2">Belongs to the iron/ascorbate-dependent oxidoreductase family.</text>
</comment>
<evidence type="ECO:0000256" key="2">
    <source>
        <dbReference type="RuleBase" id="RU003682"/>
    </source>
</evidence>
<sequence>MPSQVQKTTVLHLASGSGPIARTILSTPLRDASPTEIPIIDLSALSNPNSTLPDRKAIASQIRAAATTNGFFYIKNHGVTQSLISSAHSASLDFFRQPPELKELANSIHSAANTHMVGWHPPKTQKVNPFEGIDKRESFSFHYDPARDPDAVLPVPPKIKEGIRVDSDGFPFSRTDATVPQLREGLIPLYQEVLRLGRKLVKCFALALGLDESGFDAKFSYPDAALAINYYPPLEHSAHAEPKDVSVGSHTDFQLFTVLLQDDNGGLEVLTRDGQWLRAPPVEGTFVVNFADYMQRITNDKWVSTVHRVRNVSGNERVSIALFFGFNRDESCGVLESCLEDGEEQKYDEISCREWVERRIKNMNIEIEGEGPKDIV</sequence>
<name>A0AAV9HII4_9PEZI</name>
<proteinExistence type="inferred from homology"/>
<dbReference type="PANTHER" id="PTHR47990">
    <property type="entry name" value="2-OXOGLUTARATE (2OG) AND FE(II)-DEPENDENT OXYGENASE SUPERFAMILY PROTEIN-RELATED"/>
    <property type="match status" value="1"/>
</dbReference>
<dbReference type="InterPro" id="IPR050231">
    <property type="entry name" value="Iron_ascorbate_oxido_reductase"/>
</dbReference>
<reference evidence="4" key="1">
    <citation type="journal article" date="2023" name="Mol. Phylogenet. Evol.">
        <title>Genome-scale phylogeny and comparative genomics of the fungal order Sordariales.</title>
        <authorList>
            <person name="Hensen N."/>
            <person name="Bonometti L."/>
            <person name="Westerberg I."/>
            <person name="Brannstrom I.O."/>
            <person name="Guillou S."/>
            <person name="Cros-Aarteil S."/>
            <person name="Calhoun S."/>
            <person name="Haridas S."/>
            <person name="Kuo A."/>
            <person name="Mondo S."/>
            <person name="Pangilinan J."/>
            <person name="Riley R."/>
            <person name="LaButti K."/>
            <person name="Andreopoulos B."/>
            <person name="Lipzen A."/>
            <person name="Chen C."/>
            <person name="Yan M."/>
            <person name="Daum C."/>
            <person name="Ng V."/>
            <person name="Clum A."/>
            <person name="Steindorff A."/>
            <person name="Ohm R.A."/>
            <person name="Martin F."/>
            <person name="Silar P."/>
            <person name="Natvig D.O."/>
            <person name="Lalanne C."/>
            <person name="Gautier V."/>
            <person name="Ament-Velasquez S.L."/>
            <person name="Kruys A."/>
            <person name="Hutchinson M.I."/>
            <person name="Powell A.J."/>
            <person name="Barry K."/>
            <person name="Miller A.N."/>
            <person name="Grigoriev I.V."/>
            <person name="Debuchy R."/>
            <person name="Gladieux P."/>
            <person name="Hiltunen Thoren M."/>
            <person name="Johannesson H."/>
        </authorList>
    </citation>
    <scope>NUCLEOTIDE SEQUENCE</scope>
    <source>
        <strain evidence="4">PSN324</strain>
    </source>
</reference>
<dbReference type="EMBL" id="MU865036">
    <property type="protein sequence ID" value="KAK4459463.1"/>
    <property type="molecule type" value="Genomic_DNA"/>
</dbReference>
<dbReference type="InterPro" id="IPR044861">
    <property type="entry name" value="IPNS-like_FE2OG_OXY"/>
</dbReference>
<evidence type="ECO:0000313" key="5">
    <source>
        <dbReference type="Proteomes" id="UP001321749"/>
    </source>
</evidence>
<accession>A0AAV9HII4</accession>
<keyword evidence="2" id="KW-0560">Oxidoreductase</keyword>
<dbReference type="GO" id="GO:0016491">
    <property type="term" value="F:oxidoreductase activity"/>
    <property type="evidence" value="ECO:0007669"/>
    <property type="project" value="UniProtKB-KW"/>
</dbReference>
<dbReference type="GO" id="GO:0044283">
    <property type="term" value="P:small molecule biosynthetic process"/>
    <property type="evidence" value="ECO:0007669"/>
    <property type="project" value="UniProtKB-ARBA"/>
</dbReference>
<feature type="domain" description="Fe2OG dioxygenase" evidence="3">
    <location>
        <begin position="221"/>
        <end position="326"/>
    </location>
</feature>
<gene>
    <name evidence="4" type="ORF">QBC42DRAFT_274380</name>
</gene>
<dbReference type="InterPro" id="IPR005123">
    <property type="entry name" value="Oxoglu/Fe-dep_dioxygenase_dom"/>
</dbReference>
<reference evidence="4" key="2">
    <citation type="submission" date="2023-06" db="EMBL/GenBank/DDBJ databases">
        <authorList>
            <consortium name="Lawrence Berkeley National Laboratory"/>
            <person name="Mondo S.J."/>
            <person name="Hensen N."/>
            <person name="Bonometti L."/>
            <person name="Westerberg I."/>
            <person name="Brannstrom I.O."/>
            <person name="Guillou S."/>
            <person name="Cros-Aarteil S."/>
            <person name="Calhoun S."/>
            <person name="Haridas S."/>
            <person name="Kuo A."/>
            <person name="Pangilinan J."/>
            <person name="Riley R."/>
            <person name="Labutti K."/>
            <person name="Andreopoulos B."/>
            <person name="Lipzen A."/>
            <person name="Chen C."/>
            <person name="Yanf M."/>
            <person name="Daum C."/>
            <person name="Ng V."/>
            <person name="Clum A."/>
            <person name="Steindorff A."/>
            <person name="Ohm R."/>
            <person name="Martin F."/>
            <person name="Silar P."/>
            <person name="Natvig D."/>
            <person name="Lalanne C."/>
            <person name="Gautier V."/>
            <person name="Ament-Velasquez S.L."/>
            <person name="Kruys A."/>
            <person name="Hutchinson M.I."/>
            <person name="Powell A.J."/>
            <person name="Barry K."/>
            <person name="Miller A.N."/>
            <person name="Grigoriev I.V."/>
            <person name="Debuchy R."/>
            <person name="Gladieux P."/>
            <person name="Thoren M.H."/>
            <person name="Johannesson H."/>
        </authorList>
    </citation>
    <scope>NUCLEOTIDE SEQUENCE</scope>
    <source>
        <strain evidence="4">PSN324</strain>
    </source>
</reference>
<evidence type="ECO:0000259" key="3">
    <source>
        <dbReference type="PROSITE" id="PS51471"/>
    </source>
</evidence>
<keyword evidence="2" id="KW-0408">Iron</keyword>
<dbReference type="InterPro" id="IPR026992">
    <property type="entry name" value="DIOX_N"/>
</dbReference>
<dbReference type="Pfam" id="PF03171">
    <property type="entry name" value="2OG-FeII_Oxy"/>
    <property type="match status" value="1"/>
</dbReference>
<evidence type="ECO:0000313" key="4">
    <source>
        <dbReference type="EMBL" id="KAK4459463.1"/>
    </source>
</evidence>
<comment type="caution">
    <text evidence="4">The sequence shown here is derived from an EMBL/GenBank/DDBJ whole genome shotgun (WGS) entry which is preliminary data.</text>
</comment>
<dbReference type="SUPFAM" id="SSF51197">
    <property type="entry name" value="Clavaminate synthase-like"/>
    <property type="match status" value="1"/>
</dbReference>
<dbReference type="AlphaFoldDB" id="A0AAV9HII4"/>
<dbReference type="PRINTS" id="PR00682">
    <property type="entry name" value="IPNSYNTHASE"/>
</dbReference>
<dbReference type="InterPro" id="IPR027443">
    <property type="entry name" value="IPNS-like_sf"/>
</dbReference>
<protein>
    <submittedName>
        <fullName evidence="4">2OG-Fe(II) oxygenase</fullName>
    </submittedName>
</protein>
<keyword evidence="5" id="KW-1185">Reference proteome</keyword>
<evidence type="ECO:0000256" key="1">
    <source>
        <dbReference type="ARBA" id="ARBA00008056"/>
    </source>
</evidence>
<dbReference type="Gene3D" id="2.60.120.330">
    <property type="entry name" value="B-lactam Antibiotic, Isopenicillin N Synthase, Chain"/>
    <property type="match status" value="1"/>
</dbReference>
<dbReference type="Proteomes" id="UP001321749">
    <property type="component" value="Unassembled WGS sequence"/>
</dbReference>
<keyword evidence="2" id="KW-0479">Metal-binding</keyword>
<organism evidence="4 5">
    <name type="scientific">Cladorrhinum samala</name>
    <dbReference type="NCBI Taxonomy" id="585594"/>
    <lineage>
        <taxon>Eukaryota</taxon>
        <taxon>Fungi</taxon>
        <taxon>Dikarya</taxon>
        <taxon>Ascomycota</taxon>
        <taxon>Pezizomycotina</taxon>
        <taxon>Sordariomycetes</taxon>
        <taxon>Sordariomycetidae</taxon>
        <taxon>Sordariales</taxon>
        <taxon>Podosporaceae</taxon>
        <taxon>Cladorrhinum</taxon>
    </lineage>
</organism>
<dbReference type="GO" id="GO:0046872">
    <property type="term" value="F:metal ion binding"/>
    <property type="evidence" value="ECO:0007669"/>
    <property type="project" value="UniProtKB-KW"/>
</dbReference>
<dbReference type="Pfam" id="PF14226">
    <property type="entry name" value="DIOX_N"/>
    <property type="match status" value="1"/>
</dbReference>